<feature type="region of interest" description="Disordered" evidence="1">
    <location>
        <begin position="59"/>
        <end position="99"/>
    </location>
</feature>
<reference evidence="2" key="2">
    <citation type="submission" date="2025-09" db="UniProtKB">
        <authorList>
            <consortium name="Ensembl"/>
        </authorList>
    </citation>
    <scope>IDENTIFICATION</scope>
</reference>
<accession>A0A8B9CHK4</accession>
<dbReference type="GeneTree" id="ENSGT01030000237464"/>
<name>A0A8B9CHK4_9AVES</name>
<organism evidence="2 3">
    <name type="scientific">Anser brachyrhynchus</name>
    <name type="common">Pink-footed goose</name>
    <dbReference type="NCBI Taxonomy" id="132585"/>
    <lineage>
        <taxon>Eukaryota</taxon>
        <taxon>Metazoa</taxon>
        <taxon>Chordata</taxon>
        <taxon>Craniata</taxon>
        <taxon>Vertebrata</taxon>
        <taxon>Euteleostomi</taxon>
        <taxon>Archelosauria</taxon>
        <taxon>Archosauria</taxon>
        <taxon>Dinosauria</taxon>
        <taxon>Saurischia</taxon>
        <taxon>Theropoda</taxon>
        <taxon>Coelurosauria</taxon>
        <taxon>Aves</taxon>
        <taxon>Neognathae</taxon>
        <taxon>Galloanserae</taxon>
        <taxon>Anseriformes</taxon>
        <taxon>Anatidae</taxon>
        <taxon>Anserinae</taxon>
        <taxon>Anser</taxon>
    </lineage>
</organism>
<protein>
    <submittedName>
        <fullName evidence="2">Uncharacterized protein</fullName>
    </submittedName>
</protein>
<dbReference type="Proteomes" id="UP000694426">
    <property type="component" value="Unplaced"/>
</dbReference>
<sequence length="99" mass="10066">MGKKASEADQEQESLGQKVNLLFSVQGICWSNCNAYIQGKVATVHLILSGSKGIQGPQGFLGLPGTQGPMGISGVKGEEGTMGPPGPSGECGDMGMKGL</sequence>
<dbReference type="Pfam" id="PF01391">
    <property type="entry name" value="Collagen"/>
    <property type="match status" value="1"/>
</dbReference>
<dbReference type="Ensembl" id="ENSABRT00000028359.1">
    <property type="protein sequence ID" value="ENSABRP00000020123.1"/>
    <property type="gene ID" value="ENSABRG00000017187.1"/>
</dbReference>
<evidence type="ECO:0000313" key="2">
    <source>
        <dbReference type="Ensembl" id="ENSABRP00000020123.1"/>
    </source>
</evidence>
<proteinExistence type="predicted"/>
<reference evidence="2" key="1">
    <citation type="submission" date="2025-08" db="UniProtKB">
        <authorList>
            <consortium name="Ensembl"/>
        </authorList>
    </citation>
    <scope>IDENTIFICATION</scope>
</reference>
<evidence type="ECO:0000313" key="3">
    <source>
        <dbReference type="Proteomes" id="UP000694426"/>
    </source>
</evidence>
<dbReference type="AlphaFoldDB" id="A0A8B9CHK4"/>
<evidence type="ECO:0000256" key="1">
    <source>
        <dbReference type="SAM" id="MobiDB-lite"/>
    </source>
</evidence>
<dbReference type="InterPro" id="IPR008160">
    <property type="entry name" value="Collagen"/>
</dbReference>
<keyword evidence="3" id="KW-1185">Reference proteome</keyword>